<accession>A0AAT9K250</accession>
<evidence type="ECO:0000313" key="1">
    <source>
        <dbReference type="EMBL" id="QFZ91930.2"/>
    </source>
</evidence>
<dbReference type="RefSeq" id="WP_208678995.1">
    <property type="nucleotide sequence ID" value="NZ_CP034671.2"/>
</dbReference>
<gene>
    <name evidence="1" type="ORF">EKO22_05615</name>
</gene>
<proteinExistence type="predicted"/>
<sequence length="97" mass="10644">MTASSCTDSNHSPFAAEVEAFIRQMAPQEGPGLVLCRGHELFYFNAEAIARCPDPVLREDMASSLATLDPAAEYLICLFDGQSYQLQSCAWQEPAIE</sequence>
<dbReference type="EMBL" id="CP034671">
    <property type="protein sequence ID" value="QFZ91930.2"/>
    <property type="molecule type" value="Genomic_DNA"/>
</dbReference>
<reference evidence="1" key="1">
    <citation type="submission" date="2024-01" db="EMBL/GenBank/DDBJ databases">
        <title>Synechococcus elongatus PCC 11802, a close yet different native of Synechococcus elongatus PCC 11801.</title>
        <authorList>
            <person name="Jaiswal D."/>
            <person name="Sengupta A."/>
            <person name="Sengupta S."/>
            <person name="Pakrasi H.B."/>
            <person name="Wangikar P."/>
        </authorList>
    </citation>
    <scope>NUCLEOTIDE SEQUENCE</scope>
    <source>
        <strain evidence="1">PCC 11802</strain>
    </source>
</reference>
<protein>
    <submittedName>
        <fullName evidence="1">Uncharacterized protein</fullName>
    </submittedName>
</protein>
<dbReference type="AlphaFoldDB" id="A0AAT9K250"/>
<organism evidence="1">
    <name type="scientific">Synechococcus elongatus PCC 11802</name>
    <dbReference type="NCBI Taxonomy" id="2283154"/>
    <lineage>
        <taxon>Bacteria</taxon>
        <taxon>Bacillati</taxon>
        <taxon>Cyanobacteriota</taxon>
        <taxon>Cyanophyceae</taxon>
        <taxon>Synechococcales</taxon>
        <taxon>Synechococcaceae</taxon>
        <taxon>Synechococcus</taxon>
    </lineage>
</organism>
<name>A0AAT9K250_SYNEL</name>